<dbReference type="VEuPathDB" id="MicrosporidiaDB:THOM_2178"/>
<dbReference type="Gene3D" id="3.30.40.10">
    <property type="entry name" value="Zinc/RING finger domain, C3HC4 (zinc finger)"/>
    <property type="match status" value="1"/>
</dbReference>
<sequence>MKQNKTHKLVCKEFKETGTCRYKDECKYLHIIDVDDDVLCMICRKEYEEKVVADCGHTFCLKCAFTEYQKSDLCYKCKINTYGRFKPVF</sequence>
<dbReference type="PANTHER" id="PTHR12930">
    <property type="entry name" value="ZINC FINGER PROTEIN 183"/>
    <property type="match status" value="1"/>
</dbReference>
<dbReference type="SUPFAM" id="SSF57850">
    <property type="entry name" value="RING/U-box"/>
    <property type="match status" value="1"/>
</dbReference>
<evidence type="ECO:0000256" key="1">
    <source>
        <dbReference type="ARBA" id="ARBA00009161"/>
    </source>
</evidence>
<comment type="function">
    <text evidence="6">Involved in pre-mRNA splicing.</text>
</comment>
<dbReference type="InterPro" id="IPR036855">
    <property type="entry name" value="Znf_CCCH_sf"/>
</dbReference>
<dbReference type="OMA" id="CKINTYG"/>
<accession>L7JV21</accession>
<dbReference type="InterPro" id="IPR001841">
    <property type="entry name" value="Znf_RING"/>
</dbReference>
<comment type="similarity">
    <text evidence="1 6">Belongs to the CWC24 family.</text>
</comment>
<dbReference type="GO" id="GO:0016874">
    <property type="term" value="F:ligase activity"/>
    <property type="evidence" value="ECO:0007669"/>
    <property type="project" value="UniProtKB-KW"/>
</dbReference>
<evidence type="ECO:0000256" key="2">
    <source>
        <dbReference type="ARBA" id="ARBA00022723"/>
    </source>
</evidence>
<proteinExistence type="inferred from homology"/>
<dbReference type="Proteomes" id="UP000011185">
    <property type="component" value="Unassembled WGS sequence"/>
</dbReference>
<dbReference type="Pfam" id="PF13445">
    <property type="entry name" value="zf-RING_UBOX"/>
    <property type="match status" value="1"/>
</dbReference>
<dbReference type="InterPro" id="IPR000571">
    <property type="entry name" value="Znf_CCCH"/>
</dbReference>
<keyword evidence="6" id="KW-0747">Spliceosome</keyword>
<feature type="domain" description="RING-type" evidence="7">
    <location>
        <begin position="40"/>
        <end position="78"/>
    </location>
</feature>
<name>L7JV21_TRAHO</name>
<dbReference type="PROSITE" id="PS50103">
    <property type="entry name" value="ZF_C3H1"/>
    <property type="match status" value="1"/>
</dbReference>
<evidence type="ECO:0000256" key="4">
    <source>
        <dbReference type="ARBA" id="ARBA00022833"/>
    </source>
</evidence>
<evidence type="ECO:0000313" key="9">
    <source>
        <dbReference type="EMBL" id="ELQ74891.1"/>
    </source>
</evidence>
<dbReference type="InParanoid" id="L7JV21"/>
<feature type="domain" description="C3H1-type" evidence="8">
    <location>
        <begin position="5"/>
        <end position="33"/>
    </location>
</feature>
<dbReference type="GO" id="GO:0034247">
    <property type="term" value="P:snoRNA splicing"/>
    <property type="evidence" value="ECO:0007669"/>
    <property type="project" value="TreeGrafter"/>
</dbReference>
<dbReference type="OrthoDB" id="25761at2759"/>
<dbReference type="SMART" id="SM00184">
    <property type="entry name" value="RING"/>
    <property type="match status" value="1"/>
</dbReference>
<dbReference type="SUPFAM" id="SSF90229">
    <property type="entry name" value="CCCH zinc finger"/>
    <property type="match status" value="1"/>
</dbReference>
<keyword evidence="10" id="KW-1185">Reference proteome</keyword>
<dbReference type="Pfam" id="PF00642">
    <property type="entry name" value="zf-CCCH"/>
    <property type="match status" value="1"/>
</dbReference>
<dbReference type="GO" id="GO:0005684">
    <property type="term" value="C:U2-type spliceosomal complex"/>
    <property type="evidence" value="ECO:0007669"/>
    <property type="project" value="TreeGrafter"/>
</dbReference>
<evidence type="ECO:0000256" key="6">
    <source>
        <dbReference type="RuleBase" id="RU367110"/>
    </source>
</evidence>
<organism evidence="9 10">
    <name type="scientific">Trachipleistophora hominis</name>
    <name type="common">Microsporidian parasite</name>
    <dbReference type="NCBI Taxonomy" id="72359"/>
    <lineage>
        <taxon>Eukaryota</taxon>
        <taxon>Fungi</taxon>
        <taxon>Fungi incertae sedis</taxon>
        <taxon>Microsporidia</taxon>
        <taxon>Pleistophoridae</taxon>
        <taxon>Trachipleistophora</taxon>
    </lineage>
</organism>
<evidence type="ECO:0000259" key="7">
    <source>
        <dbReference type="PROSITE" id="PS50089"/>
    </source>
</evidence>
<dbReference type="InterPro" id="IPR013083">
    <property type="entry name" value="Znf_RING/FYVE/PHD"/>
</dbReference>
<dbReference type="GO" id="GO:0008270">
    <property type="term" value="F:zinc ion binding"/>
    <property type="evidence" value="ECO:0007669"/>
    <property type="project" value="UniProtKB-KW"/>
</dbReference>
<dbReference type="STRING" id="72359.L7JV21"/>
<keyword evidence="6" id="KW-0539">Nucleus</keyword>
<dbReference type="HOGENOM" id="CLU_2291683_0_0_1"/>
<keyword evidence="9" id="KW-0436">Ligase</keyword>
<evidence type="ECO:0000259" key="8">
    <source>
        <dbReference type="PROSITE" id="PS50103"/>
    </source>
</evidence>
<keyword evidence="6" id="KW-0238">DNA-binding</keyword>
<dbReference type="SMART" id="SM00356">
    <property type="entry name" value="ZnF_C3H1"/>
    <property type="match status" value="1"/>
</dbReference>
<dbReference type="EMBL" id="JH994009">
    <property type="protein sequence ID" value="ELQ74891.1"/>
    <property type="molecule type" value="Genomic_DNA"/>
</dbReference>
<dbReference type="InterPro" id="IPR039971">
    <property type="entry name" value="CWC24-like"/>
</dbReference>
<evidence type="ECO:0000256" key="5">
    <source>
        <dbReference type="PROSITE-ProRule" id="PRU00723"/>
    </source>
</evidence>
<gene>
    <name evidence="9" type="ORF">THOM_2178</name>
</gene>
<keyword evidence="4 5" id="KW-0862">Zinc</keyword>
<dbReference type="PANTHER" id="PTHR12930:SF0">
    <property type="entry name" value="RING FINGER PROTEIN 113B"/>
    <property type="match status" value="1"/>
</dbReference>
<dbReference type="PROSITE" id="PS50089">
    <property type="entry name" value="ZF_RING_2"/>
    <property type="match status" value="1"/>
</dbReference>
<comment type="subunit">
    <text evidence="6">Associated with the spliceosome.</text>
</comment>
<reference evidence="9 10" key="1">
    <citation type="journal article" date="2012" name="PLoS Pathog.">
        <title>The genome of the obligate intracellular parasite Trachipleistophora hominis: new insights into microsporidian genome dynamics and reductive evolution.</title>
        <authorList>
            <person name="Heinz E."/>
            <person name="Williams T.A."/>
            <person name="Nakjang S."/>
            <person name="Noel C.J."/>
            <person name="Swan D.C."/>
            <person name="Goldberg A.V."/>
            <person name="Harris S.R."/>
            <person name="Weinmaier T."/>
            <person name="Markert S."/>
            <person name="Becher D."/>
            <person name="Bernhardt J."/>
            <person name="Dagan T."/>
            <person name="Hacker C."/>
            <person name="Lucocq J.M."/>
            <person name="Schweder T."/>
            <person name="Rattei T."/>
            <person name="Hall N."/>
            <person name="Hirt R.P."/>
            <person name="Embley T.M."/>
        </authorList>
    </citation>
    <scope>NUCLEOTIDE SEQUENCE [LARGE SCALE GENOMIC DNA]</scope>
</reference>
<dbReference type="InterPro" id="IPR027370">
    <property type="entry name" value="Znf-RING_euk"/>
</dbReference>
<dbReference type="InterPro" id="IPR017907">
    <property type="entry name" value="Znf_RING_CS"/>
</dbReference>
<keyword evidence="3 5" id="KW-0863">Zinc-finger</keyword>
<keyword evidence="2 5" id="KW-0479">Metal-binding</keyword>
<evidence type="ECO:0000313" key="10">
    <source>
        <dbReference type="Proteomes" id="UP000011185"/>
    </source>
</evidence>
<comment type="subcellular location">
    <subcellularLocation>
        <location evidence="6">Nucleus</location>
    </subcellularLocation>
</comment>
<dbReference type="Gene3D" id="4.10.1000.10">
    <property type="entry name" value="Zinc finger, CCCH-type"/>
    <property type="match status" value="1"/>
</dbReference>
<dbReference type="PROSITE" id="PS00518">
    <property type="entry name" value="ZF_RING_1"/>
    <property type="match status" value="1"/>
</dbReference>
<dbReference type="GO" id="GO:0003677">
    <property type="term" value="F:DNA binding"/>
    <property type="evidence" value="ECO:0007669"/>
    <property type="project" value="UniProtKB-UniRule"/>
</dbReference>
<evidence type="ECO:0000256" key="3">
    <source>
        <dbReference type="ARBA" id="ARBA00022771"/>
    </source>
</evidence>
<protein>
    <recommendedName>
        <fullName evidence="6">Pre-mRNA-splicing factor CWC24</fullName>
    </recommendedName>
</protein>
<keyword evidence="6" id="KW-0507">mRNA processing</keyword>
<dbReference type="GO" id="GO:0006397">
    <property type="term" value="P:mRNA processing"/>
    <property type="evidence" value="ECO:0007669"/>
    <property type="project" value="UniProtKB-KW"/>
</dbReference>
<keyword evidence="6" id="KW-0508">mRNA splicing</keyword>
<feature type="zinc finger region" description="C3H1-type" evidence="5">
    <location>
        <begin position="5"/>
        <end position="33"/>
    </location>
</feature>
<dbReference type="AlphaFoldDB" id="L7JV21"/>